<dbReference type="EMBL" id="JAIBOA010000004">
    <property type="protein sequence ID" value="MBW8482223.1"/>
    <property type="molecule type" value="Genomic_DNA"/>
</dbReference>
<evidence type="ECO:0000256" key="1">
    <source>
        <dbReference type="ARBA" id="ARBA00023015"/>
    </source>
</evidence>
<keyword evidence="6" id="KW-1185">Reference proteome</keyword>
<protein>
    <submittedName>
        <fullName evidence="5">GntR family transcriptional regulator</fullName>
    </submittedName>
</protein>
<evidence type="ECO:0000256" key="2">
    <source>
        <dbReference type="ARBA" id="ARBA00023125"/>
    </source>
</evidence>
<feature type="domain" description="HTH gntR-type" evidence="4">
    <location>
        <begin position="10"/>
        <end position="78"/>
    </location>
</feature>
<dbReference type="InterPro" id="IPR036388">
    <property type="entry name" value="WH-like_DNA-bd_sf"/>
</dbReference>
<gene>
    <name evidence="5" type="ORF">K1Y72_07580</name>
</gene>
<evidence type="ECO:0000256" key="3">
    <source>
        <dbReference type="ARBA" id="ARBA00023163"/>
    </source>
</evidence>
<keyword evidence="2" id="KW-0238">DNA-binding</keyword>
<dbReference type="Pfam" id="PF00392">
    <property type="entry name" value="GntR"/>
    <property type="match status" value="1"/>
</dbReference>
<accession>A0ABS7FPA0</accession>
<evidence type="ECO:0000313" key="6">
    <source>
        <dbReference type="Proteomes" id="UP000774570"/>
    </source>
</evidence>
<dbReference type="CDD" id="cd07377">
    <property type="entry name" value="WHTH_GntR"/>
    <property type="match status" value="1"/>
</dbReference>
<dbReference type="SUPFAM" id="SSF46785">
    <property type="entry name" value="Winged helix' DNA-binding domain"/>
    <property type="match status" value="1"/>
</dbReference>
<dbReference type="InterPro" id="IPR036390">
    <property type="entry name" value="WH_DNA-bd_sf"/>
</dbReference>
<evidence type="ECO:0000259" key="4">
    <source>
        <dbReference type="PROSITE" id="PS50949"/>
    </source>
</evidence>
<dbReference type="PANTHER" id="PTHR44846:SF17">
    <property type="entry name" value="GNTR-FAMILY TRANSCRIPTIONAL REGULATOR"/>
    <property type="match status" value="1"/>
</dbReference>
<dbReference type="PROSITE" id="PS50949">
    <property type="entry name" value="HTH_GNTR"/>
    <property type="match status" value="1"/>
</dbReference>
<proteinExistence type="predicted"/>
<sequence>MEPLDREGPIPPYRQIADQLRAQIQSGAIPPGRRIPSLVEMEQVYGVARDTLRKAVQVLKDEDLVETVTGMGIFVKSPAAAPPADQ</sequence>
<keyword evidence="1" id="KW-0805">Transcription regulation</keyword>
<dbReference type="Gene3D" id="1.10.10.10">
    <property type="entry name" value="Winged helix-like DNA-binding domain superfamily/Winged helix DNA-binding domain"/>
    <property type="match status" value="1"/>
</dbReference>
<keyword evidence="3" id="KW-0804">Transcription</keyword>
<dbReference type="SMART" id="SM00345">
    <property type="entry name" value="HTH_GNTR"/>
    <property type="match status" value="1"/>
</dbReference>
<dbReference type="InterPro" id="IPR050679">
    <property type="entry name" value="Bact_HTH_transcr_reg"/>
</dbReference>
<dbReference type="Proteomes" id="UP000774570">
    <property type="component" value="Unassembled WGS sequence"/>
</dbReference>
<organism evidence="5 6">
    <name type="scientific">Actinomadura parmotrematis</name>
    <dbReference type="NCBI Taxonomy" id="2864039"/>
    <lineage>
        <taxon>Bacteria</taxon>
        <taxon>Bacillati</taxon>
        <taxon>Actinomycetota</taxon>
        <taxon>Actinomycetes</taxon>
        <taxon>Streptosporangiales</taxon>
        <taxon>Thermomonosporaceae</taxon>
        <taxon>Actinomadura</taxon>
    </lineage>
</organism>
<dbReference type="PANTHER" id="PTHR44846">
    <property type="entry name" value="MANNOSYL-D-GLYCERATE TRANSPORT/METABOLISM SYSTEM REPRESSOR MNGR-RELATED"/>
    <property type="match status" value="1"/>
</dbReference>
<name>A0ABS7FPA0_9ACTN</name>
<reference evidence="5 6" key="1">
    <citation type="submission" date="2021-07" db="EMBL/GenBank/DDBJ databases">
        <title>Actinomadura sp. PM05-2 isolated from lichen.</title>
        <authorList>
            <person name="Somphong A."/>
            <person name="Phongsopitanun W."/>
            <person name="Tanasupawat S."/>
            <person name="Peongsungnone V."/>
        </authorList>
    </citation>
    <scope>NUCLEOTIDE SEQUENCE [LARGE SCALE GENOMIC DNA]</scope>
    <source>
        <strain evidence="5 6">PM05-2</strain>
    </source>
</reference>
<dbReference type="RefSeq" id="WP_220164637.1">
    <property type="nucleotide sequence ID" value="NZ_JAIBOA010000004.1"/>
</dbReference>
<comment type="caution">
    <text evidence="5">The sequence shown here is derived from an EMBL/GenBank/DDBJ whole genome shotgun (WGS) entry which is preliminary data.</text>
</comment>
<evidence type="ECO:0000313" key="5">
    <source>
        <dbReference type="EMBL" id="MBW8482223.1"/>
    </source>
</evidence>
<dbReference type="InterPro" id="IPR000524">
    <property type="entry name" value="Tscrpt_reg_HTH_GntR"/>
</dbReference>